<feature type="coiled-coil region" evidence="9">
    <location>
        <begin position="318"/>
        <end position="352"/>
    </location>
</feature>
<keyword evidence="3" id="KW-0597">Phosphoprotein</keyword>
<dbReference type="PANTHER" id="PTHR43065">
    <property type="entry name" value="SENSOR HISTIDINE KINASE"/>
    <property type="match status" value="1"/>
</dbReference>
<dbReference type="SUPFAM" id="SSF55785">
    <property type="entry name" value="PYP-like sensor domain (PAS domain)"/>
    <property type="match status" value="1"/>
</dbReference>
<dbReference type="Proteomes" id="UP001232493">
    <property type="component" value="Chromosome"/>
</dbReference>
<dbReference type="SUPFAM" id="SSF55874">
    <property type="entry name" value="ATPase domain of HSP90 chaperone/DNA topoisomerase II/histidine kinase"/>
    <property type="match status" value="1"/>
</dbReference>
<evidence type="ECO:0000313" key="13">
    <source>
        <dbReference type="Proteomes" id="UP001232493"/>
    </source>
</evidence>
<dbReference type="PROSITE" id="PS50109">
    <property type="entry name" value="HIS_KIN"/>
    <property type="match status" value="1"/>
</dbReference>
<dbReference type="EMBL" id="CP069362">
    <property type="protein sequence ID" value="WGS64444.1"/>
    <property type="molecule type" value="Genomic_DNA"/>
</dbReference>
<sequence length="917" mass="107285">MINELLKNFSNEKPSNLLKTILNDTAKSLSKKFNRDIFIFIHEPPRNLIKLLGASKNCEAVEKFKIYFPDNKGLYEDLMERKTRKITIDEYEELKCLNVENIYLMPIVLNGSLIGAFGVPDEFEGEKLKEFYNETESYGIILKLTMEFLVLEETRNRLEYIEEITDLFENILDENTLMRRTMETIKNMLHAQGLLLWKIEGNKLILKEYIGFSEEDIKKNILDDTLSLEGLCKKNKKPFLVVGKSRFEKFDVPLNTEILSALYAPIIIDNIEYGIVSVYNRKEGFGFRPYKHFDNFDLSSLRNITRRLGLALSRIYLYDKLKDEIEKLITLKKNHENLIKIQREHLDKLNSLHKISQAVRSTFDKNNAVKIMLMGLTSVRGLKFNRALYLERDRTRGILIPKIWVGPSDDENVEAIWKEANKRALKYGDIVQYLREEAIQLPSNNKLTQNVKNKIIVYKGQTILERAVTKKHIIHVVPQMIKLKNDELQYLYDIIKYDEFVIIPITGKWETKGVVIADNKFTGQEITSVDIEILRLFQDSIGLSIETIENYEELKDKTKSLEEQKNLIDFYRRFNENILQNLALAVIVIDRKGKILEWNKKAELFFDKSREQIVGESAEILKEKLGVDVINSIESIFFTREEMKMPKYVIYQGNEEKVFDIQLAPLWNRDLDVIEGVIVTFDDVTENYKMEKEIARREKLAAIGEMTARVAHEIKNPLTIIGGFVNRMMKKLDQPEKIKQYSHIIMDELSHLESIVSEILEFSRGSRIPTFEYIDINSMINEIILMYRDFLHQKNLELKFEKMFDKIDVKCDRSRIKQVLINLIKNAIEATNEKNYIYIKTGIENDYVYFQIENNGVPIPEEEQNKIFSPFFTTKVQGTGLGLPICKKIIEEEHKGKLYLVKSDEQSTIFRFELPLN</sequence>
<keyword evidence="13" id="KW-1185">Reference proteome</keyword>
<keyword evidence="8" id="KW-0902">Two-component regulatory system</keyword>
<dbReference type="PRINTS" id="PR00344">
    <property type="entry name" value="BCTRLSENSOR"/>
</dbReference>
<feature type="domain" description="PAS" evidence="11">
    <location>
        <begin position="571"/>
        <end position="617"/>
    </location>
</feature>
<dbReference type="InterPro" id="IPR036890">
    <property type="entry name" value="HATPase_C_sf"/>
</dbReference>
<dbReference type="InterPro" id="IPR000014">
    <property type="entry name" value="PAS"/>
</dbReference>
<evidence type="ECO:0000259" key="11">
    <source>
        <dbReference type="PROSITE" id="PS50112"/>
    </source>
</evidence>
<evidence type="ECO:0000256" key="1">
    <source>
        <dbReference type="ARBA" id="ARBA00000085"/>
    </source>
</evidence>
<dbReference type="CDD" id="cd00075">
    <property type="entry name" value="HATPase"/>
    <property type="match status" value="1"/>
</dbReference>
<keyword evidence="4" id="KW-0808">Transferase</keyword>
<gene>
    <name evidence="12" type="ORF">JRV97_08685</name>
</gene>
<dbReference type="PANTHER" id="PTHR43065:SF10">
    <property type="entry name" value="PEROXIDE STRESS-ACTIVATED HISTIDINE KINASE MAK3"/>
    <property type="match status" value="1"/>
</dbReference>
<evidence type="ECO:0000256" key="5">
    <source>
        <dbReference type="ARBA" id="ARBA00022741"/>
    </source>
</evidence>
<dbReference type="InterPro" id="IPR029016">
    <property type="entry name" value="GAF-like_dom_sf"/>
</dbReference>
<dbReference type="NCBIfam" id="TIGR00229">
    <property type="entry name" value="sensory_box"/>
    <property type="match status" value="1"/>
</dbReference>
<dbReference type="InterPro" id="IPR036097">
    <property type="entry name" value="HisK_dim/P_sf"/>
</dbReference>
<keyword evidence="7" id="KW-0067">ATP-binding</keyword>
<proteinExistence type="predicted"/>
<dbReference type="Pfam" id="PF00989">
    <property type="entry name" value="PAS"/>
    <property type="match status" value="1"/>
</dbReference>
<evidence type="ECO:0000256" key="8">
    <source>
        <dbReference type="ARBA" id="ARBA00023012"/>
    </source>
</evidence>
<evidence type="ECO:0000259" key="10">
    <source>
        <dbReference type="PROSITE" id="PS50109"/>
    </source>
</evidence>
<dbReference type="Gene3D" id="3.30.565.10">
    <property type="entry name" value="Histidine kinase-like ATPase, C-terminal domain"/>
    <property type="match status" value="1"/>
</dbReference>
<keyword evidence="6" id="KW-0418">Kinase</keyword>
<feature type="domain" description="Histidine kinase" evidence="10">
    <location>
        <begin position="709"/>
        <end position="917"/>
    </location>
</feature>
<dbReference type="SMART" id="SM00091">
    <property type="entry name" value="PAS"/>
    <property type="match status" value="1"/>
</dbReference>
<keyword evidence="9" id="KW-0175">Coiled coil</keyword>
<evidence type="ECO:0000313" key="12">
    <source>
        <dbReference type="EMBL" id="WGS64444.1"/>
    </source>
</evidence>
<dbReference type="SMART" id="SM00388">
    <property type="entry name" value="HisKA"/>
    <property type="match status" value="1"/>
</dbReference>
<dbReference type="Gene3D" id="3.30.450.40">
    <property type="match status" value="2"/>
</dbReference>
<dbReference type="PROSITE" id="PS50112">
    <property type="entry name" value="PAS"/>
    <property type="match status" value="1"/>
</dbReference>
<dbReference type="CDD" id="cd00130">
    <property type="entry name" value="PAS"/>
    <property type="match status" value="1"/>
</dbReference>
<evidence type="ECO:0000256" key="2">
    <source>
        <dbReference type="ARBA" id="ARBA00012438"/>
    </source>
</evidence>
<dbReference type="InterPro" id="IPR013767">
    <property type="entry name" value="PAS_fold"/>
</dbReference>
<dbReference type="EC" id="2.7.13.3" evidence="2"/>
<dbReference type="Gene3D" id="1.10.287.130">
    <property type="match status" value="1"/>
</dbReference>
<name>A0ABY8PP78_9BACT</name>
<accession>A0ABY8PP78</accession>
<protein>
    <recommendedName>
        <fullName evidence="2">histidine kinase</fullName>
        <ecNumber evidence="2">2.7.13.3</ecNumber>
    </recommendedName>
</protein>
<evidence type="ECO:0000256" key="4">
    <source>
        <dbReference type="ARBA" id="ARBA00022679"/>
    </source>
</evidence>
<dbReference type="CDD" id="cd00082">
    <property type="entry name" value="HisKA"/>
    <property type="match status" value="1"/>
</dbReference>
<dbReference type="SMART" id="SM00387">
    <property type="entry name" value="HATPase_c"/>
    <property type="match status" value="1"/>
</dbReference>
<reference evidence="12 13" key="1">
    <citation type="submission" date="2021-02" db="EMBL/GenBank/DDBJ databases">
        <title>Characterization of Marinitoga sp. nov. str. BP5-C20A.</title>
        <authorList>
            <person name="Erauso G."/>
            <person name="Postec A."/>
        </authorList>
    </citation>
    <scope>NUCLEOTIDE SEQUENCE [LARGE SCALE GENOMIC DNA]</scope>
    <source>
        <strain evidence="12 13">BP5-C20A</strain>
    </source>
</reference>
<organism evidence="12 13">
    <name type="scientific">Marinitoga aeolica</name>
    <dbReference type="NCBI Taxonomy" id="2809031"/>
    <lineage>
        <taxon>Bacteria</taxon>
        <taxon>Thermotogati</taxon>
        <taxon>Thermotogota</taxon>
        <taxon>Thermotogae</taxon>
        <taxon>Petrotogales</taxon>
        <taxon>Petrotogaceae</taxon>
        <taxon>Marinitoga</taxon>
    </lineage>
</organism>
<dbReference type="InterPro" id="IPR005467">
    <property type="entry name" value="His_kinase_dom"/>
</dbReference>
<dbReference type="Gene3D" id="3.30.450.20">
    <property type="entry name" value="PAS domain"/>
    <property type="match status" value="1"/>
</dbReference>
<dbReference type="Pfam" id="PF00512">
    <property type="entry name" value="HisKA"/>
    <property type="match status" value="1"/>
</dbReference>
<evidence type="ECO:0000256" key="3">
    <source>
        <dbReference type="ARBA" id="ARBA00022553"/>
    </source>
</evidence>
<dbReference type="InterPro" id="IPR004358">
    <property type="entry name" value="Sig_transdc_His_kin-like_C"/>
</dbReference>
<evidence type="ECO:0000256" key="6">
    <source>
        <dbReference type="ARBA" id="ARBA00022777"/>
    </source>
</evidence>
<dbReference type="InterPro" id="IPR003661">
    <property type="entry name" value="HisK_dim/P_dom"/>
</dbReference>
<comment type="catalytic activity">
    <reaction evidence="1">
        <text>ATP + protein L-histidine = ADP + protein N-phospho-L-histidine.</text>
        <dbReference type="EC" id="2.7.13.3"/>
    </reaction>
</comment>
<dbReference type="Pfam" id="PF02518">
    <property type="entry name" value="HATPase_c"/>
    <property type="match status" value="1"/>
</dbReference>
<dbReference type="SUPFAM" id="SSF47384">
    <property type="entry name" value="Homodimeric domain of signal transducing histidine kinase"/>
    <property type="match status" value="1"/>
</dbReference>
<dbReference type="SUPFAM" id="SSF55781">
    <property type="entry name" value="GAF domain-like"/>
    <property type="match status" value="2"/>
</dbReference>
<evidence type="ECO:0000256" key="7">
    <source>
        <dbReference type="ARBA" id="ARBA00022840"/>
    </source>
</evidence>
<dbReference type="InterPro" id="IPR035965">
    <property type="entry name" value="PAS-like_dom_sf"/>
</dbReference>
<dbReference type="InterPro" id="IPR003594">
    <property type="entry name" value="HATPase_dom"/>
</dbReference>
<dbReference type="RefSeq" id="WP_280998097.1">
    <property type="nucleotide sequence ID" value="NZ_CP069362.1"/>
</dbReference>
<evidence type="ECO:0000256" key="9">
    <source>
        <dbReference type="SAM" id="Coils"/>
    </source>
</evidence>
<keyword evidence="5" id="KW-0547">Nucleotide-binding</keyword>